<dbReference type="VEuPathDB" id="FungiDB:MGL_2446"/>
<gene>
    <name evidence="6" type="ORF">MGL_2446</name>
</gene>
<organism evidence="6 7">
    <name type="scientific">Malassezia globosa (strain ATCC MYA-4612 / CBS 7966)</name>
    <name type="common">Dandruff-associated fungus</name>
    <dbReference type="NCBI Taxonomy" id="425265"/>
    <lineage>
        <taxon>Eukaryota</taxon>
        <taxon>Fungi</taxon>
        <taxon>Dikarya</taxon>
        <taxon>Basidiomycota</taxon>
        <taxon>Ustilaginomycotina</taxon>
        <taxon>Malasseziomycetes</taxon>
        <taxon>Malasseziales</taxon>
        <taxon>Malasseziaceae</taxon>
        <taxon>Malassezia</taxon>
    </lineage>
</organism>
<dbReference type="KEGG" id="mgl:MGL_2446"/>
<keyword evidence="3 4" id="KW-0687">Ribonucleoprotein</keyword>
<dbReference type="OrthoDB" id="268521at2759"/>
<comment type="similarity">
    <text evidence="1 4">Belongs to the universal ribosomal protein uL16 family.</text>
</comment>
<dbReference type="PRINTS" id="PR00060">
    <property type="entry name" value="RIBOSOMALL16"/>
</dbReference>
<feature type="region of interest" description="Disordered" evidence="5">
    <location>
        <begin position="193"/>
        <end position="216"/>
    </location>
</feature>
<accession>A8Q3M2</accession>
<dbReference type="NCBIfam" id="TIGR01164">
    <property type="entry name" value="rplP_bact"/>
    <property type="match status" value="1"/>
</dbReference>
<dbReference type="InterPro" id="IPR020798">
    <property type="entry name" value="Ribosomal_uL16_CS"/>
</dbReference>
<dbReference type="Proteomes" id="UP000008837">
    <property type="component" value="Unassembled WGS sequence"/>
</dbReference>
<dbReference type="Pfam" id="PF00252">
    <property type="entry name" value="Ribosomal_L16"/>
    <property type="match status" value="1"/>
</dbReference>
<evidence type="ECO:0000313" key="6">
    <source>
        <dbReference type="EMBL" id="EDP43436.1"/>
    </source>
</evidence>
<evidence type="ECO:0000313" key="7">
    <source>
        <dbReference type="Proteomes" id="UP000008837"/>
    </source>
</evidence>
<comment type="caution">
    <text evidence="6">The sequence shown here is derived from an EMBL/GenBank/DDBJ whole genome shotgun (WGS) entry which is preliminary data.</text>
</comment>
<protein>
    <submittedName>
        <fullName evidence="6">Uncharacterized protein</fullName>
    </submittedName>
</protein>
<dbReference type="InterPro" id="IPR016180">
    <property type="entry name" value="Ribosomal_uL16_dom"/>
</dbReference>
<dbReference type="InterPro" id="IPR047873">
    <property type="entry name" value="Ribosomal_uL16"/>
</dbReference>
<evidence type="ECO:0000256" key="3">
    <source>
        <dbReference type="ARBA" id="ARBA00023274"/>
    </source>
</evidence>
<dbReference type="RefSeq" id="XP_001730650.1">
    <property type="nucleotide sequence ID" value="XM_001730598.1"/>
</dbReference>
<dbReference type="STRING" id="425265.A8Q3M2"/>
<dbReference type="Gene3D" id="3.90.1170.10">
    <property type="entry name" value="Ribosomal protein L10e/L16"/>
    <property type="match status" value="1"/>
</dbReference>
<dbReference type="PANTHER" id="PTHR12220:SF13">
    <property type="entry name" value="LARGE RIBOSOMAL SUBUNIT PROTEIN UL16M"/>
    <property type="match status" value="1"/>
</dbReference>
<evidence type="ECO:0000256" key="4">
    <source>
        <dbReference type="RuleBase" id="RU004413"/>
    </source>
</evidence>
<dbReference type="InterPro" id="IPR000114">
    <property type="entry name" value="Ribosomal_uL16_bact-type"/>
</dbReference>
<dbReference type="PANTHER" id="PTHR12220">
    <property type="entry name" value="50S/60S RIBOSOMAL PROTEIN L16"/>
    <property type="match status" value="1"/>
</dbReference>
<reference evidence="6 7" key="1">
    <citation type="journal article" date="2007" name="Proc. Natl. Acad. Sci. U.S.A.">
        <title>Dandruff-associated Malassezia genomes reveal convergent and divergent virulence traits shared with plant and human fungal pathogens.</title>
        <authorList>
            <person name="Xu J."/>
            <person name="Saunders C.W."/>
            <person name="Hu P."/>
            <person name="Grant R.A."/>
            <person name="Boekhout T."/>
            <person name="Kuramae E.E."/>
            <person name="Kronstad J.W."/>
            <person name="Deangelis Y.M."/>
            <person name="Reeder N.L."/>
            <person name="Johnstone K.R."/>
            <person name="Leland M."/>
            <person name="Fieno A.M."/>
            <person name="Begley W.M."/>
            <person name="Sun Y."/>
            <person name="Lacey M.P."/>
            <person name="Chaudhary T."/>
            <person name="Keough T."/>
            <person name="Chu L."/>
            <person name="Sears R."/>
            <person name="Yuan B."/>
            <person name="Dawson T.L.Jr."/>
        </authorList>
    </citation>
    <scope>NUCLEOTIDE SEQUENCE [LARGE SCALE GENOMIC DNA]</scope>
    <source>
        <strain evidence="7">ATCC MYA-4612 / CBS 7966</strain>
    </source>
</reference>
<dbReference type="FunCoup" id="A8Q3M2">
    <property type="interactions" value="30"/>
</dbReference>
<dbReference type="SUPFAM" id="SSF54686">
    <property type="entry name" value="Ribosomal protein L16p/L10e"/>
    <property type="match status" value="1"/>
</dbReference>
<proteinExistence type="inferred from homology"/>
<dbReference type="InterPro" id="IPR036920">
    <property type="entry name" value="Ribosomal_uL16_sf"/>
</dbReference>
<dbReference type="CDD" id="cd01433">
    <property type="entry name" value="Ribosomal_L16_L10e"/>
    <property type="match status" value="1"/>
</dbReference>
<keyword evidence="2 4" id="KW-0689">Ribosomal protein</keyword>
<dbReference type="GO" id="GO:0019843">
    <property type="term" value="F:rRNA binding"/>
    <property type="evidence" value="ECO:0007669"/>
    <property type="project" value="InterPro"/>
</dbReference>
<dbReference type="AlphaFoldDB" id="A8Q3M2"/>
<evidence type="ECO:0000256" key="1">
    <source>
        <dbReference type="ARBA" id="ARBA00008931"/>
    </source>
</evidence>
<evidence type="ECO:0000256" key="5">
    <source>
        <dbReference type="SAM" id="MobiDB-lite"/>
    </source>
</evidence>
<dbReference type="GO" id="GO:0005762">
    <property type="term" value="C:mitochondrial large ribosomal subunit"/>
    <property type="evidence" value="ECO:0007669"/>
    <property type="project" value="TreeGrafter"/>
</dbReference>
<dbReference type="GeneID" id="5854957"/>
<name>A8Q3M2_MALGO</name>
<sequence>MSFRAFLSQTRASFAALTAPMIGARSSIMPSPPSAVPGQIRCASNLGPRRTKYRKAQKGRVPFPTGGSVKGTTVTQGVYGLRALDPSRITATQLTAAETALKRKLKVVRGSQVFMRVFPDIPFCVKGNETRMGKGKGSFEYWACRVPVGRVIFEIGGHVEIRPEVAKDEFITSSTPPRLGREVSHELHHVKPAGMPRLSHELDPQLVQKKATDMRS</sequence>
<dbReference type="EMBL" id="AAYY01000008">
    <property type="protein sequence ID" value="EDP43436.1"/>
    <property type="molecule type" value="Genomic_DNA"/>
</dbReference>
<dbReference type="GO" id="GO:0003735">
    <property type="term" value="F:structural constituent of ribosome"/>
    <property type="evidence" value="ECO:0007669"/>
    <property type="project" value="InterPro"/>
</dbReference>
<dbReference type="InParanoid" id="A8Q3M2"/>
<dbReference type="GO" id="GO:0032543">
    <property type="term" value="P:mitochondrial translation"/>
    <property type="evidence" value="ECO:0007669"/>
    <property type="project" value="TreeGrafter"/>
</dbReference>
<evidence type="ECO:0000256" key="2">
    <source>
        <dbReference type="ARBA" id="ARBA00022980"/>
    </source>
</evidence>
<dbReference type="PROSITE" id="PS00701">
    <property type="entry name" value="RIBOSOMAL_L16_2"/>
    <property type="match status" value="1"/>
</dbReference>
<keyword evidence="7" id="KW-1185">Reference proteome</keyword>